<gene>
    <name evidence="6" type="ORF">KP509_11G052900</name>
</gene>
<dbReference type="CDD" id="cd23802">
    <property type="entry name" value="UBCc_UBE2Q"/>
    <property type="match status" value="1"/>
</dbReference>
<evidence type="ECO:0000313" key="6">
    <source>
        <dbReference type="EMBL" id="KAH7425413.1"/>
    </source>
</evidence>
<dbReference type="GO" id="GO:0016779">
    <property type="term" value="F:nucleotidyltransferase activity"/>
    <property type="evidence" value="ECO:0007669"/>
    <property type="project" value="UniProtKB-KW"/>
</dbReference>
<dbReference type="EMBL" id="CM035416">
    <property type="protein sequence ID" value="KAH7425413.1"/>
    <property type="molecule type" value="Genomic_DNA"/>
</dbReference>
<dbReference type="SMART" id="SM00212">
    <property type="entry name" value="UBCc"/>
    <property type="match status" value="1"/>
</dbReference>
<evidence type="ECO:0000313" key="7">
    <source>
        <dbReference type="Proteomes" id="UP000825935"/>
    </source>
</evidence>
<keyword evidence="2" id="KW-0808">Transferase</keyword>
<dbReference type="OMA" id="KCADERS"/>
<keyword evidence="1" id="KW-0328">Glycosyltransferase</keyword>
<dbReference type="Pfam" id="PF00644">
    <property type="entry name" value="PARP"/>
    <property type="match status" value="1"/>
</dbReference>
<keyword evidence="4" id="KW-0520">NAD</keyword>
<dbReference type="PROSITE" id="PS50127">
    <property type="entry name" value="UBC_2"/>
    <property type="match status" value="1"/>
</dbReference>
<protein>
    <recommendedName>
        <fullName evidence="5">UBC core domain-containing protein</fullName>
    </recommendedName>
</protein>
<dbReference type="SUPFAM" id="SSF56399">
    <property type="entry name" value="ADP-ribosylation"/>
    <property type="match status" value="1"/>
</dbReference>
<evidence type="ECO:0000256" key="3">
    <source>
        <dbReference type="ARBA" id="ARBA00022695"/>
    </source>
</evidence>
<organism evidence="6 7">
    <name type="scientific">Ceratopteris richardii</name>
    <name type="common">Triangle waterfern</name>
    <dbReference type="NCBI Taxonomy" id="49495"/>
    <lineage>
        <taxon>Eukaryota</taxon>
        <taxon>Viridiplantae</taxon>
        <taxon>Streptophyta</taxon>
        <taxon>Embryophyta</taxon>
        <taxon>Tracheophyta</taxon>
        <taxon>Polypodiopsida</taxon>
        <taxon>Polypodiidae</taxon>
        <taxon>Polypodiales</taxon>
        <taxon>Pteridineae</taxon>
        <taxon>Pteridaceae</taxon>
        <taxon>Parkerioideae</taxon>
        <taxon>Ceratopteris</taxon>
    </lineage>
</organism>
<dbReference type="InterPro" id="IPR016135">
    <property type="entry name" value="UBQ-conjugating_enzyme/RWD"/>
</dbReference>
<keyword evidence="3" id="KW-0548">Nucleotidyltransferase</keyword>
<reference evidence="6" key="1">
    <citation type="submission" date="2021-08" db="EMBL/GenBank/DDBJ databases">
        <title>WGS assembly of Ceratopteris richardii.</title>
        <authorList>
            <person name="Marchant D.B."/>
            <person name="Chen G."/>
            <person name="Jenkins J."/>
            <person name="Shu S."/>
            <person name="Leebens-Mack J."/>
            <person name="Grimwood J."/>
            <person name="Schmutz J."/>
            <person name="Soltis P."/>
            <person name="Soltis D."/>
            <person name="Chen Z.-H."/>
        </authorList>
    </citation>
    <scope>NUCLEOTIDE SEQUENCE</scope>
    <source>
        <strain evidence="6">Whitten #5841</strain>
        <tissue evidence="6">Leaf</tissue>
    </source>
</reference>
<proteinExistence type="predicted"/>
<dbReference type="GO" id="GO:0003950">
    <property type="term" value="F:NAD+ poly-ADP-ribosyltransferase activity"/>
    <property type="evidence" value="ECO:0007669"/>
    <property type="project" value="InterPro"/>
</dbReference>
<dbReference type="AlphaFoldDB" id="A0A8T2TUR1"/>
<dbReference type="Pfam" id="PF00179">
    <property type="entry name" value="UQ_con"/>
    <property type="match status" value="1"/>
</dbReference>
<keyword evidence="7" id="KW-1185">Reference proteome</keyword>
<dbReference type="Proteomes" id="UP000825935">
    <property type="component" value="Chromosome 11"/>
</dbReference>
<dbReference type="InterPro" id="IPR012317">
    <property type="entry name" value="Poly(ADP-ribose)pol_cat_dom"/>
</dbReference>
<dbReference type="Gene3D" id="3.90.228.10">
    <property type="match status" value="1"/>
</dbReference>
<dbReference type="InterPro" id="IPR000608">
    <property type="entry name" value="UBC"/>
</dbReference>
<evidence type="ECO:0000256" key="2">
    <source>
        <dbReference type="ARBA" id="ARBA00022679"/>
    </source>
</evidence>
<accession>A0A8T2TUR1</accession>
<evidence type="ECO:0000256" key="4">
    <source>
        <dbReference type="ARBA" id="ARBA00023027"/>
    </source>
</evidence>
<feature type="domain" description="UBC core" evidence="5">
    <location>
        <begin position="859"/>
        <end position="1042"/>
    </location>
</feature>
<evidence type="ECO:0000256" key="1">
    <source>
        <dbReference type="ARBA" id="ARBA00022676"/>
    </source>
</evidence>
<evidence type="ECO:0000259" key="5">
    <source>
        <dbReference type="PROSITE" id="PS50127"/>
    </source>
</evidence>
<dbReference type="OrthoDB" id="1907151at2759"/>
<name>A0A8T2TUR1_CERRI</name>
<comment type="caution">
    <text evidence="6">The sequence shown here is derived from an EMBL/GenBank/DDBJ whole genome shotgun (WGS) entry which is preliminary data.</text>
</comment>
<sequence>MDATLHDHMMKSVKEIVVAWIAGRQIDFGSVSVELIGIVNSSIRLRVDDKIIQIVVPSTFQLHGCASSSTLLKGEVFLVTCVDCTSDELFGNTLQMLNERLERVTIEPDSLSNVLDCLLLALQKYQKAQAYMKEGSPSIQFERVNNLTEERVAQSHDVPDSNDDCSSTRVDDWDIEDDFCEFPAREDVESVAQIQDINAGFLYAMAEEAKLQCDLVREMVKTQKTFQNTSEQIISLQWCDVITDPKALTVYLLIHVGGIVHDDNLASAIGVSVNSPLKILLQFDKNIWMQKKKGLLRPLRGECKVTQDPQASLNDHNEESVEIGHTRGYGSRVLLPNLVHVYFRFLANDITSLEWASENKKLYEELHYFTSMENTFLGLLCFLSARIQTLQDWCPVCWSSLPYTICKLRTCDKELCLFTFEELGVGAPVLQEVQASPEIIDFEVSLAIAAARSCRDVFEPFPSFLLEKEEIRDRNGFFSKIQTRESKVSVLSLKRHVHMPGSASLHPNKNMDILHAVLSTIPPIETMQKCLNEVSLRVTLNNLWEKELDMEKHVNSREQPYSWLKLQSLPYSVLQYVLSTSRLKLHPLDASQRLPFFVSHYQFAVLHDTPEKEAYFKSQLQQKKGSIFAFHGSSADNWYSILRNGLRCLSNTHLMGSGATYGPGIYFSSQLQLSLRYSNQGSGWNHCILKNGFSVLAICEIINDSFRSQKEASSFSLSTHSGIVVVPPESEMDVAIRYIIVLRSIEENRGQVSIDRTVMSFDHVSVDRTVTSENIDLMKHYMALKLSYAEQQERQQKEHSIERFKSMCKFSEQLQEDDHGAVIAKKKRGYAVVEDSSQNSCLSTRSKKPVAACRAFSTSSLQAIAREYKYIVKQINEARESKPDIQDRDLLILTGVEVILPDETDICRWHVKLDQFLFKSFPIFKDLVSCAQHWGLPEVSIKLECIFSETYPFSPPFIRVVSPRFSLHTGHVTIGGSICMELLTRSGWSPANTFESVIVQVINAIIEGGGRLDKQAVLARSEYSEREAREAFNRVARDHGWS</sequence>
<dbReference type="Gene3D" id="3.10.110.10">
    <property type="entry name" value="Ubiquitin Conjugating Enzyme"/>
    <property type="match status" value="1"/>
</dbReference>
<dbReference type="SUPFAM" id="SSF54495">
    <property type="entry name" value="UBC-like"/>
    <property type="match status" value="1"/>
</dbReference>
<dbReference type="InterPro" id="IPR051838">
    <property type="entry name" value="ARTD_PARP"/>
</dbReference>
<dbReference type="PANTHER" id="PTHR21328">
    <property type="entry name" value="POLY ADP-RIBOSE POLYMERASE FAMILY, MEMBER PARP"/>
    <property type="match status" value="1"/>
</dbReference>